<dbReference type="GO" id="GO:0140359">
    <property type="term" value="F:ABC-type transporter activity"/>
    <property type="evidence" value="ECO:0007669"/>
    <property type="project" value="InterPro"/>
</dbReference>
<evidence type="ECO:0000256" key="5">
    <source>
        <dbReference type="SAM" id="Phobius"/>
    </source>
</evidence>
<feature type="transmembrane region" description="Helical" evidence="5">
    <location>
        <begin position="175"/>
        <end position="197"/>
    </location>
</feature>
<dbReference type="GO" id="GO:0016020">
    <property type="term" value="C:membrane"/>
    <property type="evidence" value="ECO:0007669"/>
    <property type="project" value="UniProtKB-SubCell"/>
</dbReference>
<keyword evidence="2 5" id="KW-0812">Transmembrane</keyword>
<gene>
    <name evidence="7" type="ORF">Y717_09665</name>
</gene>
<dbReference type="AlphaFoldDB" id="A0A2T7SPG9"/>
<comment type="subcellular location">
    <subcellularLocation>
        <location evidence="1">Membrane</location>
        <topology evidence="1">Multi-pass membrane protein</topology>
    </subcellularLocation>
</comment>
<evidence type="ECO:0000256" key="1">
    <source>
        <dbReference type="ARBA" id="ARBA00004141"/>
    </source>
</evidence>
<feature type="transmembrane region" description="Helical" evidence="5">
    <location>
        <begin position="104"/>
        <end position="134"/>
    </location>
</feature>
<dbReference type="InterPro" id="IPR013525">
    <property type="entry name" value="ABC2_TM"/>
</dbReference>
<dbReference type="EMBL" id="AZSP01000382">
    <property type="protein sequence ID" value="PVE04735.1"/>
    <property type="molecule type" value="Genomic_DNA"/>
</dbReference>
<dbReference type="RefSeq" id="WP_030350810.1">
    <property type="nucleotide sequence ID" value="NZ_AZSP01000382.1"/>
</dbReference>
<dbReference type="Pfam" id="PF01061">
    <property type="entry name" value="ABC2_membrane"/>
    <property type="match status" value="1"/>
</dbReference>
<evidence type="ECO:0000313" key="7">
    <source>
        <dbReference type="EMBL" id="PVE04735.1"/>
    </source>
</evidence>
<evidence type="ECO:0000259" key="6">
    <source>
        <dbReference type="Pfam" id="PF01061"/>
    </source>
</evidence>
<dbReference type="PANTHER" id="PTHR43027:SF2">
    <property type="entry name" value="TRANSPORT PERMEASE PROTEIN"/>
    <property type="match status" value="1"/>
</dbReference>
<feature type="transmembrane region" description="Helical" evidence="5">
    <location>
        <begin position="140"/>
        <end position="163"/>
    </location>
</feature>
<dbReference type="STRING" id="1440053.GCA_000718095_01650"/>
<dbReference type="Proteomes" id="UP000245992">
    <property type="component" value="Unassembled WGS sequence"/>
</dbReference>
<accession>A0A2T7SPG9</accession>
<reference evidence="7 8" key="1">
    <citation type="submission" date="2013-12" db="EMBL/GenBank/DDBJ databases">
        <title>Annotated genome of Streptomyces scopuliridis.</title>
        <authorList>
            <person name="Olson J.B."/>
        </authorList>
    </citation>
    <scope>NUCLEOTIDE SEQUENCE [LARGE SCALE GENOMIC DNA]</scope>
    <source>
        <strain evidence="7 8">RB72</strain>
    </source>
</reference>
<comment type="caution">
    <text evidence="7">The sequence shown here is derived from an EMBL/GenBank/DDBJ whole genome shotgun (WGS) entry which is preliminary data.</text>
</comment>
<dbReference type="PANTHER" id="PTHR43027">
    <property type="entry name" value="DOXORUBICIN RESISTANCE ABC TRANSPORTER PERMEASE PROTEIN DRRC-RELATED"/>
    <property type="match status" value="1"/>
</dbReference>
<proteinExistence type="predicted"/>
<keyword evidence="3 5" id="KW-1133">Transmembrane helix</keyword>
<name>A0A2T7SPG9_9ACTN</name>
<keyword evidence="8" id="KW-1185">Reference proteome</keyword>
<feature type="transmembrane region" description="Helical" evidence="5">
    <location>
        <begin position="26"/>
        <end position="44"/>
    </location>
</feature>
<evidence type="ECO:0000256" key="4">
    <source>
        <dbReference type="ARBA" id="ARBA00023136"/>
    </source>
</evidence>
<dbReference type="InterPro" id="IPR052902">
    <property type="entry name" value="ABC-2_transporter"/>
</dbReference>
<dbReference type="OrthoDB" id="3214063at2"/>
<evidence type="ECO:0000256" key="3">
    <source>
        <dbReference type="ARBA" id="ARBA00022989"/>
    </source>
</evidence>
<feature type="transmembrane region" description="Helical" evidence="5">
    <location>
        <begin position="227"/>
        <end position="245"/>
    </location>
</feature>
<feature type="transmembrane region" description="Helical" evidence="5">
    <location>
        <begin position="64"/>
        <end position="83"/>
    </location>
</feature>
<organism evidence="7 8">
    <name type="scientific">Streptomyces scopuliridis RB72</name>
    <dbReference type="NCBI Taxonomy" id="1440053"/>
    <lineage>
        <taxon>Bacteria</taxon>
        <taxon>Bacillati</taxon>
        <taxon>Actinomycetota</taxon>
        <taxon>Actinomycetes</taxon>
        <taxon>Kitasatosporales</taxon>
        <taxon>Streptomycetaceae</taxon>
        <taxon>Streptomyces</taxon>
    </lineage>
</organism>
<evidence type="ECO:0000313" key="8">
    <source>
        <dbReference type="Proteomes" id="UP000245992"/>
    </source>
</evidence>
<keyword evidence="4 5" id="KW-0472">Membrane</keyword>
<evidence type="ECO:0000256" key="2">
    <source>
        <dbReference type="ARBA" id="ARBA00022692"/>
    </source>
</evidence>
<protein>
    <recommendedName>
        <fullName evidence="6">ABC-2 type transporter transmembrane domain-containing protein</fullName>
    </recommendedName>
</protein>
<sequence>MSTAVAHLTALSRVELSLFARSKTNLFNVLVIPVLITMGTTTFMDQYDLAGAGLAMGQVMISTSAGIVLVMALYAPLTGVYVLRREDHLLKRLRTGEVNDTVILASPAVPMVVVAVLQFALIAAAVTVIAGLGAPAAPHLALLGILLGALLTTAVAALTTAVARTAESAQGVSTMGFLFLLLTSGTLIPMGVLPDIFGDVLGYFPLTPAISLVQSGWTGEDAGLGSTLIRVATIVAWTALATWGVRRWFRWEPRD</sequence>
<feature type="domain" description="ABC-2 type transporter transmembrane" evidence="6">
    <location>
        <begin position="9"/>
        <end position="215"/>
    </location>
</feature>